<accession>A0A939ED62</accession>
<dbReference type="EMBL" id="JAEKJZ010000001">
    <property type="protein sequence ID" value="MBN9669429.1"/>
    <property type="molecule type" value="Genomic_DNA"/>
</dbReference>
<dbReference type="GO" id="GO:0032259">
    <property type="term" value="P:methylation"/>
    <property type="evidence" value="ECO:0007669"/>
    <property type="project" value="UniProtKB-KW"/>
</dbReference>
<dbReference type="RefSeq" id="WP_207138994.1">
    <property type="nucleotide sequence ID" value="NZ_JAEKJZ010000001.1"/>
</dbReference>
<reference evidence="4" key="1">
    <citation type="submission" date="2020-12" db="EMBL/GenBank/DDBJ databases">
        <title>Oil enriched cultivation method for isolating marine PHA-producing bacteria.</title>
        <authorList>
            <person name="Zheng W."/>
            <person name="Yu S."/>
            <person name="Huang Y."/>
        </authorList>
    </citation>
    <scope>NUCLEOTIDE SEQUENCE</scope>
    <source>
        <strain evidence="4">SY-2-12</strain>
    </source>
</reference>
<dbReference type="Proteomes" id="UP000664096">
    <property type="component" value="Unassembled WGS sequence"/>
</dbReference>
<evidence type="ECO:0000256" key="2">
    <source>
        <dbReference type="ARBA" id="ARBA00022679"/>
    </source>
</evidence>
<dbReference type="AlphaFoldDB" id="A0A939ED62"/>
<proteinExistence type="predicted"/>
<evidence type="ECO:0000313" key="4">
    <source>
        <dbReference type="EMBL" id="MBN9669429.1"/>
    </source>
</evidence>
<evidence type="ECO:0000313" key="5">
    <source>
        <dbReference type="Proteomes" id="UP000664096"/>
    </source>
</evidence>
<comment type="caution">
    <text evidence="4">The sequence shown here is derived from an EMBL/GenBank/DDBJ whole genome shotgun (WGS) entry which is preliminary data.</text>
</comment>
<dbReference type="Pfam" id="PF01596">
    <property type="entry name" value="Methyltransf_3"/>
    <property type="match status" value="1"/>
</dbReference>
<sequence length="200" mass="21947">MDKQVVEVLAAYEARIAAERSGIGQTDPDGRDMRMRAIGPDAGRFLNILVRSLEAPVVLEIGTSFGHSTIWLAEAAQAANGRLITMEQLDYKSTYARDMAVKAGLGDAVDFQVGDALDLIARLPFKLDFVFLDLWKDLYVPCLDLFYEKLNPGALIVADNMIRPGGDNIRAYARALREKPGIETVLLPVGTGFEVSRFIG</sequence>
<dbReference type="CDD" id="cd02440">
    <property type="entry name" value="AdoMet_MTases"/>
    <property type="match status" value="1"/>
</dbReference>
<dbReference type="PANTHER" id="PTHR43167:SF1">
    <property type="entry name" value="PUTATIVE (AFU_ORTHOLOGUE AFUA_6G01830)-RELATED"/>
    <property type="match status" value="1"/>
</dbReference>
<organism evidence="4 5">
    <name type="scientific">Roseibium aggregatum</name>
    <dbReference type="NCBI Taxonomy" id="187304"/>
    <lineage>
        <taxon>Bacteria</taxon>
        <taxon>Pseudomonadati</taxon>
        <taxon>Pseudomonadota</taxon>
        <taxon>Alphaproteobacteria</taxon>
        <taxon>Hyphomicrobiales</taxon>
        <taxon>Stappiaceae</taxon>
        <taxon>Roseibium</taxon>
    </lineage>
</organism>
<protein>
    <submittedName>
        <fullName evidence="4">Class I SAM-dependent methyltransferase</fullName>
    </submittedName>
</protein>
<keyword evidence="2" id="KW-0808">Transferase</keyword>
<keyword evidence="3" id="KW-0949">S-adenosyl-L-methionine</keyword>
<dbReference type="PANTHER" id="PTHR43167">
    <property type="entry name" value="PUTATIVE (AFU_ORTHOLOGUE AFUA_6G01830)-RELATED"/>
    <property type="match status" value="1"/>
</dbReference>
<evidence type="ECO:0000256" key="3">
    <source>
        <dbReference type="ARBA" id="ARBA00022691"/>
    </source>
</evidence>
<dbReference type="PROSITE" id="PS51682">
    <property type="entry name" value="SAM_OMT_I"/>
    <property type="match status" value="1"/>
</dbReference>
<dbReference type="InterPro" id="IPR029063">
    <property type="entry name" value="SAM-dependent_MTases_sf"/>
</dbReference>
<evidence type="ECO:0000256" key="1">
    <source>
        <dbReference type="ARBA" id="ARBA00022603"/>
    </source>
</evidence>
<keyword evidence="1 4" id="KW-0489">Methyltransferase</keyword>
<name>A0A939ED62_9HYPH</name>
<dbReference type="Gene3D" id="3.40.50.150">
    <property type="entry name" value="Vaccinia Virus protein VP39"/>
    <property type="match status" value="1"/>
</dbReference>
<dbReference type="GO" id="GO:0008171">
    <property type="term" value="F:O-methyltransferase activity"/>
    <property type="evidence" value="ECO:0007669"/>
    <property type="project" value="InterPro"/>
</dbReference>
<dbReference type="SUPFAM" id="SSF53335">
    <property type="entry name" value="S-adenosyl-L-methionine-dependent methyltransferases"/>
    <property type="match status" value="1"/>
</dbReference>
<dbReference type="InterPro" id="IPR002935">
    <property type="entry name" value="SAM_O-MeTrfase"/>
</dbReference>
<gene>
    <name evidence="4" type="ORF">JF539_03695</name>
</gene>